<feature type="chain" id="PRO_5042033690" evidence="4">
    <location>
        <begin position="24"/>
        <end position="422"/>
    </location>
</feature>
<feature type="signal peptide" evidence="4">
    <location>
        <begin position="1"/>
        <end position="23"/>
    </location>
</feature>
<dbReference type="InterPro" id="IPR006059">
    <property type="entry name" value="SBP"/>
</dbReference>
<evidence type="ECO:0000256" key="2">
    <source>
        <dbReference type="ARBA" id="ARBA00008520"/>
    </source>
</evidence>
<dbReference type="PANTHER" id="PTHR43649">
    <property type="entry name" value="ARABINOSE-BINDING PROTEIN-RELATED"/>
    <property type="match status" value="1"/>
</dbReference>
<reference evidence="5" key="1">
    <citation type="submission" date="2022-10" db="EMBL/GenBank/DDBJ databases">
        <authorList>
            <person name="Yue Y."/>
        </authorList>
    </citation>
    <scope>NUCLEOTIDE SEQUENCE</scope>
    <source>
        <strain evidence="5">Z654</strain>
    </source>
</reference>
<comment type="similarity">
    <text evidence="2">Belongs to the bacterial solute-binding protein 1 family.</text>
</comment>
<dbReference type="SUPFAM" id="SSF53850">
    <property type="entry name" value="Periplasmic binding protein-like II"/>
    <property type="match status" value="1"/>
</dbReference>
<keyword evidence="3" id="KW-0813">Transport</keyword>
<comment type="subcellular location">
    <subcellularLocation>
        <location evidence="1">Periplasm</location>
    </subcellularLocation>
</comment>
<evidence type="ECO:0000256" key="1">
    <source>
        <dbReference type="ARBA" id="ARBA00004418"/>
    </source>
</evidence>
<dbReference type="InterPro" id="IPR050490">
    <property type="entry name" value="Bact_solute-bd_prot1"/>
</dbReference>
<dbReference type="EMBL" id="JAOYFC010000001">
    <property type="protein sequence ID" value="MCV6823486.1"/>
    <property type="molecule type" value="Genomic_DNA"/>
</dbReference>
<evidence type="ECO:0000256" key="4">
    <source>
        <dbReference type="SAM" id="SignalP"/>
    </source>
</evidence>
<name>A0AAE3IZR1_9RHOB</name>
<dbReference type="Gene3D" id="3.40.190.10">
    <property type="entry name" value="Periplasmic binding protein-like II"/>
    <property type="match status" value="2"/>
</dbReference>
<keyword evidence="6" id="KW-1185">Reference proteome</keyword>
<sequence length="422" mass="46603">MIKNGLYATGIAMSALLANVATAETTVVFQGMGAEREAFNKEAIRLFEEQNPDIKIDYSWVANEPYKTGIKVMLESNSPPDLYFVWAGSFANDFVDSGVAENILDSYERGDAWGEAPAGVVDQFRYKDGLYGAPGQLYTKYFWKNDAFFEENNLTAPETIDELIGMCHQIREIDPLMTPVSFGASESWTINHYLTILFQRHVDLETMQGDWHLTNDEENLWAHPGYLNALKDFKRLETEGCFNDGINSVDPGVSRTMFATELAAMTFCGSWCPPIFNSEGFEGKYSAFPFPKVEGGAGDQTGALVGVQGYQVSAATEEREATLKFLSWLLSPEMHALQARLSGQLSANATALKEGDLPKESVDLLNRVAQANVSVPPLNTIVETSVSDVILKSGQDLVAGTVTPEEFMERVRTQALEAKSRM</sequence>
<protein>
    <submittedName>
        <fullName evidence="5">Extracellular solute-binding protein</fullName>
    </submittedName>
</protein>
<evidence type="ECO:0000313" key="5">
    <source>
        <dbReference type="EMBL" id="MCV6823486.1"/>
    </source>
</evidence>
<evidence type="ECO:0000313" key="6">
    <source>
        <dbReference type="Proteomes" id="UP001208041"/>
    </source>
</evidence>
<dbReference type="Proteomes" id="UP001208041">
    <property type="component" value="Unassembled WGS sequence"/>
</dbReference>
<accession>A0AAE3IZR1</accession>
<gene>
    <name evidence="5" type="ORF">OH136_02865</name>
</gene>
<dbReference type="AlphaFoldDB" id="A0AAE3IZR1"/>
<dbReference type="Pfam" id="PF01547">
    <property type="entry name" value="SBP_bac_1"/>
    <property type="match status" value="1"/>
</dbReference>
<dbReference type="PANTHER" id="PTHR43649:SF29">
    <property type="entry name" value="OSMOPROTECTIVE COMPOUNDS-BINDING PROTEIN GGTB"/>
    <property type="match status" value="1"/>
</dbReference>
<evidence type="ECO:0000256" key="3">
    <source>
        <dbReference type="ARBA" id="ARBA00022448"/>
    </source>
</evidence>
<organism evidence="5 6">
    <name type="scientific">Halocynthiibacter halioticoli</name>
    <dbReference type="NCBI Taxonomy" id="2986804"/>
    <lineage>
        <taxon>Bacteria</taxon>
        <taxon>Pseudomonadati</taxon>
        <taxon>Pseudomonadota</taxon>
        <taxon>Alphaproteobacteria</taxon>
        <taxon>Rhodobacterales</taxon>
        <taxon>Paracoccaceae</taxon>
        <taxon>Halocynthiibacter</taxon>
    </lineage>
</organism>
<keyword evidence="4" id="KW-0732">Signal</keyword>
<dbReference type="RefSeq" id="WP_263952330.1">
    <property type="nucleotide sequence ID" value="NZ_JAOYFC010000001.1"/>
</dbReference>
<comment type="caution">
    <text evidence="5">The sequence shown here is derived from an EMBL/GenBank/DDBJ whole genome shotgun (WGS) entry which is preliminary data.</text>
</comment>
<dbReference type="GO" id="GO:0042597">
    <property type="term" value="C:periplasmic space"/>
    <property type="evidence" value="ECO:0007669"/>
    <property type="project" value="UniProtKB-SubCell"/>
</dbReference>
<proteinExistence type="inferred from homology"/>